<gene>
    <name evidence="2" type="ORF">GCM10025862_12040</name>
</gene>
<organism evidence="2 3">
    <name type="scientific">Arsenicicoccus piscis</name>
    <dbReference type="NCBI Taxonomy" id="673954"/>
    <lineage>
        <taxon>Bacteria</taxon>
        <taxon>Bacillati</taxon>
        <taxon>Actinomycetota</taxon>
        <taxon>Actinomycetes</taxon>
        <taxon>Micrococcales</taxon>
        <taxon>Intrasporangiaceae</taxon>
        <taxon>Arsenicicoccus</taxon>
    </lineage>
</organism>
<name>A0ABQ6HL47_9MICO</name>
<dbReference type="RefSeq" id="WP_241441939.1">
    <property type="nucleotide sequence ID" value="NZ_BSUJ01000001.1"/>
</dbReference>
<comment type="caution">
    <text evidence="2">The sequence shown here is derived from an EMBL/GenBank/DDBJ whole genome shotgun (WGS) entry which is preliminary data.</text>
</comment>
<evidence type="ECO:0008006" key="4">
    <source>
        <dbReference type="Google" id="ProtNLM"/>
    </source>
</evidence>
<keyword evidence="1" id="KW-0472">Membrane</keyword>
<evidence type="ECO:0000313" key="3">
    <source>
        <dbReference type="Proteomes" id="UP001157109"/>
    </source>
</evidence>
<keyword evidence="1" id="KW-0812">Transmembrane</keyword>
<reference evidence="3" key="1">
    <citation type="journal article" date="2019" name="Int. J. Syst. Evol. Microbiol.">
        <title>The Global Catalogue of Microorganisms (GCM) 10K type strain sequencing project: providing services to taxonomists for standard genome sequencing and annotation.</title>
        <authorList>
            <consortium name="The Broad Institute Genomics Platform"/>
            <consortium name="The Broad Institute Genome Sequencing Center for Infectious Disease"/>
            <person name="Wu L."/>
            <person name="Ma J."/>
        </authorList>
    </citation>
    <scope>NUCLEOTIDE SEQUENCE [LARGE SCALE GENOMIC DNA]</scope>
    <source>
        <strain evidence="3">NBRC 105830</strain>
    </source>
</reference>
<feature type="transmembrane region" description="Helical" evidence="1">
    <location>
        <begin position="9"/>
        <end position="32"/>
    </location>
</feature>
<protein>
    <recommendedName>
        <fullName evidence="4">DUF3515 domain-containing protein</fullName>
    </recommendedName>
</protein>
<keyword evidence="3" id="KW-1185">Reference proteome</keyword>
<dbReference type="InterPro" id="IPR021903">
    <property type="entry name" value="DUF3515"/>
</dbReference>
<keyword evidence="1" id="KW-1133">Transmembrane helix</keyword>
<sequence>MGAGLGRRAYLVAAASAVVAMLVAVLVGSWALRRATTVQVVDASGAATPACQKVSAQWPATVAGASRRATTGSTASVAFGDPAIVVRCGVPALAPTSDECVDVSGVAWVVHPLSDGSRLTTYGTDPALELLVPSSYGAAPLVAADLGAVARLLPTNGRTCQ</sequence>
<evidence type="ECO:0000313" key="2">
    <source>
        <dbReference type="EMBL" id="GMA19183.1"/>
    </source>
</evidence>
<dbReference type="Pfam" id="PF12028">
    <property type="entry name" value="DUF3515"/>
    <property type="match status" value="1"/>
</dbReference>
<accession>A0ABQ6HL47</accession>
<dbReference type="Proteomes" id="UP001157109">
    <property type="component" value="Unassembled WGS sequence"/>
</dbReference>
<proteinExistence type="predicted"/>
<dbReference type="EMBL" id="BSUJ01000001">
    <property type="protein sequence ID" value="GMA19183.1"/>
    <property type="molecule type" value="Genomic_DNA"/>
</dbReference>
<evidence type="ECO:0000256" key="1">
    <source>
        <dbReference type="SAM" id="Phobius"/>
    </source>
</evidence>